<comment type="function">
    <text evidence="6">Splits internally a 1,3-beta-glucan molecule and transfers the newly generated reducing end (the donor) to the non-reducing end of another 1,3-beta-glucan molecule (the acceptor) forming a 1,3-beta linkage, resulting in the elongation of 1,3-beta-glucan chains in the cell wall.</text>
</comment>
<sequence>MFRKALSITVLTLLLSTSCSAYIHPIVIRGNYFVDSVTNKPFYIKGVDYQPGGSSGVSELSDPLSDPLTCARDALLFQDLGINTIRVYSINPDLNHDICMSILAAADIYLVLDVNSPQPNQHLNRYDPSSTYTESYLEHVFKVVEQFSYYNNTLGYFAGNEIINDRVSAKHSTVYIKALIRDMKTYIEYNSPRTIPVGYSAADDLQYRISLSDYLECIDKNPNESVDFYGVNSYQWCGEQTFYTSGYNVLVDDYSTYSRPVFFSEYGCNEVTPRSFGEVQTLYSNDMVDVFSGGLIYEFTQEPNNYGLIQIEDNGNVQLLPDYFALKSQYQSIPDIDYQRIAINMRMNSKELQAKAKTQKYPQPQCQQTYDNLDISKGVPPSIADNLIERGVDVHIGKFVEISDSQLHTKFGYSKSNGEVYQIDHNILRVNDHMSGSEVKGKNRAGGFQNCTYDEIDNEKFGDEVIDDDYNETEEDTEEYTDEDDTGESSNPFSIIINKVSDFVHRLSHHS</sequence>
<protein>
    <recommendedName>
        <fullName evidence="6">1,3-beta-glucanosyltransferase</fullName>
        <ecNumber evidence="6">2.4.1.-</ecNumber>
    </recommendedName>
</protein>
<organism evidence="8 9">
    <name type="scientific">[Candida] anglica</name>
    <dbReference type="NCBI Taxonomy" id="148631"/>
    <lineage>
        <taxon>Eukaryota</taxon>
        <taxon>Fungi</taxon>
        <taxon>Dikarya</taxon>
        <taxon>Ascomycota</taxon>
        <taxon>Saccharomycotina</taxon>
        <taxon>Pichiomycetes</taxon>
        <taxon>Debaryomycetaceae</taxon>
        <taxon>Kurtzmaniella</taxon>
    </lineage>
</organism>
<dbReference type="SUPFAM" id="SSF51445">
    <property type="entry name" value="(Trans)glycosidases"/>
    <property type="match status" value="1"/>
</dbReference>
<keyword evidence="5" id="KW-0325">Glycoprotein</keyword>
<reference evidence="8 9" key="1">
    <citation type="submission" date="2024-01" db="EMBL/GenBank/DDBJ databases">
        <authorList>
            <consortium name="Genoscope - CEA"/>
            <person name="William W."/>
        </authorList>
    </citation>
    <scope>NUCLEOTIDE SEQUENCE [LARGE SCALE GENOMIC DNA]</scope>
    <source>
        <strain evidence="8 9">29B2s-10</strain>
    </source>
</reference>
<dbReference type="EMBL" id="OZ004256">
    <property type="protein sequence ID" value="CAK7903847.1"/>
    <property type="molecule type" value="Genomic_DNA"/>
</dbReference>
<dbReference type="Gene3D" id="3.20.20.80">
    <property type="entry name" value="Glycosidases"/>
    <property type="match status" value="1"/>
</dbReference>
<dbReference type="EC" id="2.4.1.-" evidence="6"/>
<evidence type="ECO:0000256" key="3">
    <source>
        <dbReference type="ARBA" id="ARBA00022622"/>
    </source>
</evidence>
<comment type="similarity">
    <text evidence="2 6">Belongs to the glycosyl hydrolase 72 family.</text>
</comment>
<dbReference type="Pfam" id="PF03198">
    <property type="entry name" value="Glyco_hydro_72"/>
    <property type="match status" value="1"/>
</dbReference>
<proteinExistence type="inferred from homology"/>
<evidence type="ECO:0000256" key="5">
    <source>
        <dbReference type="ARBA" id="ARBA00023180"/>
    </source>
</evidence>
<dbReference type="PANTHER" id="PTHR31468:SF14">
    <property type="entry name" value="1,3-BETA-GLUCANOSYLTRANSFERASE GAS4"/>
    <property type="match status" value="1"/>
</dbReference>
<evidence type="ECO:0000256" key="4">
    <source>
        <dbReference type="ARBA" id="ARBA00022729"/>
    </source>
</evidence>
<dbReference type="InterPro" id="IPR017853">
    <property type="entry name" value="GH"/>
</dbReference>
<keyword evidence="6" id="KW-0808">Transferase</keyword>
<evidence type="ECO:0000256" key="7">
    <source>
        <dbReference type="SAM" id="MobiDB-lite"/>
    </source>
</evidence>
<evidence type="ECO:0000256" key="6">
    <source>
        <dbReference type="RuleBase" id="RU361209"/>
    </source>
</evidence>
<keyword evidence="3 6" id="KW-0336">GPI-anchor</keyword>
<dbReference type="Proteomes" id="UP001497600">
    <property type="component" value="Chromosome D"/>
</dbReference>
<accession>A0ABP0EAS7</accession>
<evidence type="ECO:0000313" key="8">
    <source>
        <dbReference type="EMBL" id="CAK7903847.1"/>
    </source>
</evidence>
<keyword evidence="6" id="KW-0449">Lipoprotein</keyword>
<feature type="chain" id="PRO_5044984607" description="1,3-beta-glucanosyltransferase" evidence="6">
    <location>
        <begin position="22"/>
        <end position="511"/>
    </location>
</feature>
<dbReference type="PROSITE" id="PS51257">
    <property type="entry name" value="PROKAR_LIPOPROTEIN"/>
    <property type="match status" value="1"/>
</dbReference>
<evidence type="ECO:0000256" key="1">
    <source>
        <dbReference type="ARBA" id="ARBA00004589"/>
    </source>
</evidence>
<keyword evidence="6" id="KW-0472">Membrane</keyword>
<evidence type="ECO:0000256" key="2">
    <source>
        <dbReference type="ARBA" id="ARBA00007528"/>
    </source>
</evidence>
<dbReference type="InterPro" id="IPR004886">
    <property type="entry name" value="Glucanosyltransferase"/>
</dbReference>
<name>A0ABP0EAS7_9ASCO</name>
<dbReference type="PANTHER" id="PTHR31468">
    <property type="entry name" value="1,3-BETA-GLUCANOSYLTRANSFERASE GAS1"/>
    <property type="match status" value="1"/>
</dbReference>
<feature type="signal peptide" evidence="6">
    <location>
        <begin position="1"/>
        <end position="21"/>
    </location>
</feature>
<gene>
    <name evidence="8" type="primary">GAS4</name>
    <name evidence="8" type="ORF">CAAN4_D06568</name>
</gene>
<feature type="region of interest" description="Disordered" evidence="7">
    <location>
        <begin position="472"/>
        <end position="492"/>
    </location>
</feature>
<feature type="compositionally biased region" description="Acidic residues" evidence="7">
    <location>
        <begin position="472"/>
        <end position="487"/>
    </location>
</feature>
<keyword evidence="9" id="KW-1185">Reference proteome</keyword>
<comment type="subcellular location">
    <subcellularLocation>
        <location evidence="6">Cell membrane</location>
        <topology evidence="6">Lipid-anchor</topology>
        <topology evidence="6">GPI-anchor</topology>
    </subcellularLocation>
    <subcellularLocation>
        <location evidence="1">Membrane</location>
        <topology evidence="1">Lipid-anchor</topology>
        <topology evidence="1">GPI-anchor</topology>
    </subcellularLocation>
</comment>
<keyword evidence="4 6" id="KW-0732">Signal</keyword>
<evidence type="ECO:0000313" key="9">
    <source>
        <dbReference type="Proteomes" id="UP001497600"/>
    </source>
</evidence>